<keyword evidence="3" id="KW-0540">Nuclease</keyword>
<reference evidence="4" key="1">
    <citation type="submission" date="2016-10" db="EMBL/GenBank/DDBJ databases">
        <authorList>
            <person name="Varghese N."/>
            <person name="Submissions S."/>
        </authorList>
    </citation>
    <scope>NUCLEOTIDE SEQUENCE [LARGE SCALE GENOMIC DNA]</scope>
    <source>
        <strain evidence="4">CGMCC 4.3530</strain>
    </source>
</reference>
<accession>A0A1H2SNM0</accession>
<dbReference type="STRING" id="418495.SAMN05216215_1002264"/>
<dbReference type="Proteomes" id="UP000199529">
    <property type="component" value="Unassembled WGS sequence"/>
</dbReference>
<dbReference type="Pfam" id="PF03372">
    <property type="entry name" value="Exo_endo_phos"/>
    <property type="match status" value="1"/>
</dbReference>
<gene>
    <name evidence="3" type="ORF">SAMN05216215_1002264</name>
</gene>
<dbReference type="GO" id="GO:0004527">
    <property type="term" value="F:exonuclease activity"/>
    <property type="evidence" value="ECO:0007669"/>
    <property type="project" value="UniProtKB-KW"/>
</dbReference>
<dbReference type="RefSeq" id="WP_093260972.1">
    <property type="nucleotide sequence ID" value="NZ_FNOK01000002.1"/>
</dbReference>
<keyword evidence="3" id="KW-0378">Hydrolase</keyword>
<evidence type="ECO:0000313" key="3">
    <source>
        <dbReference type="EMBL" id="SDW32649.1"/>
    </source>
</evidence>
<dbReference type="SUPFAM" id="SSF56219">
    <property type="entry name" value="DNase I-like"/>
    <property type="match status" value="1"/>
</dbReference>
<dbReference type="GO" id="GO:0004519">
    <property type="term" value="F:endonuclease activity"/>
    <property type="evidence" value="ECO:0007669"/>
    <property type="project" value="UniProtKB-KW"/>
</dbReference>
<feature type="domain" description="Endonuclease/exonuclease/phosphatase" evidence="2">
    <location>
        <begin position="61"/>
        <end position="206"/>
    </location>
</feature>
<evidence type="ECO:0000259" key="2">
    <source>
        <dbReference type="Pfam" id="PF03372"/>
    </source>
</evidence>
<dbReference type="InterPro" id="IPR036691">
    <property type="entry name" value="Endo/exonu/phosph_ase_sf"/>
</dbReference>
<feature type="signal peptide" evidence="1">
    <location>
        <begin position="1"/>
        <end position="31"/>
    </location>
</feature>
<name>A0A1H2SNM0_9PSEU</name>
<organism evidence="3 4">
    <name type="scientific">Saccharopolyspora shandongensis</name>
    <dbReference type="NCBI Taxonomy" id="418495"/>
    <lineage>
        <taxon>Bacteria</taxon>
        <taxon>Bacillati</taxon>
        <taxon>Actinomycetota</taxon>
        <taxon>Actinomycetes</taxon>
        <taxon>Pseudonocardiales</taxon>
        <taxon>Pseudonocardiaceae</taxon>
        <taxon>Saccharopolyspora</taxon>
    </lineage>
</organism>
<protein>
    <submittedName>
        <fullName evidence="3">Endonuclease/Exonuclease/phosphatase family protein</fullName>
    </submittedName>
</protein>
<keyword evidence="3" id="KW-0269">Exonuclease</keyword>
<dbReference type="InterPro" id="IPR005135">
    <property type="entry name" value="Endo/exonuclease/phosphatase"/>
</dbReference>
<sequence length="259" mass="26929">MKRAGLRRSAALWIAAALAALAAVAVPVAQAQTAAAQPFAVLQLNLCNSGFADCYSDGKSVDSAIAAIQQRRPDVVTLNEVCAPDITRMTHETGYRWAFTPVGDKATGSPYACKDGRGDYGVAILTNPDLGAAGEAVARQYAAQDGGNEQRVLLCVPYSKVAACTTHLSASDGQVAAEQCRELSGVATALGAESVIGGDLNLVAGGNPDVQGCVPDGWYRTDDGSVQHVLAMDVFRFEHAETIPIDGTDHPGLLVATTR</sequence>
<dbReference type="OrthoDB" id="3357160at2"/>
<dbReference type="EMBL" id="FNOK01000002">
    <property type="protein sequence ID" value="SDW32649.1"/>
    <property type="molecule type" value="Genomic_DNA"/>
</dbReference>
<evidence type="ECO:0000313" key="4">
    <source>
        <dbReference type="Proteomes" id="UP000199529"/>
    </source>
</evidence>
<feature type="chain" id="PRO_5011742240" evidence="1">
    <location>
        <begin position="32"/>
        <end position="259"/>
    </location>
</feature>
<evidence type="ECO:0000256" key="1">
    <source>
        <dbReference type="SAM" id="SignalP"/>
    </source>
</evidence>
<keyword evidence="4" id="KW-1185">Reference proteome</keyword>
<dbReference type="Gene3D" id="3.60.10.10">
    <property type="entry name" value="Endonuclease/exonuclease/phosphatase"/>
    <property type="match status" value="1"/>
</dbReference>
<proteinExistence type="predicted"/>
<keyword evidence="3" id="KW-0255">Endonuclease</keyword>
<dbReference type="AlphaFoldDB" id="A0A1H2SNM0"/>
<keyword evidence="1" id="KW-0732">Signal</keyword>